<keyword evidence="3" id="KW-0472">Membrane</keyword>
<dbReference type="RefSeq" id="WP_344950795.1">
    <property type="nucleotide sequence ID" value="NZ_BAABDC010000009.1"/>
</dbReference>
<dbReference type="Proteomes" id="UP001501468">
    <property type="component" value="Unassembled WGS sequence"/>
</dbReference>
<feature type="compositionally biased region" description="Low complexity" evidence="2">
    <location>
        <begin position="367"/>
        <end position="378"/>
    </location>
</feature>
<organism evidence="5 6">
    <name type="scientific">Terrabacter ginsenosidimutans</name>
    <dbReference type="NCBI Taxonomy" id="490575"/>
    <lineage>
        <taxon>Bacteria</taxon>
        <taxon>Bacillati</taxon>
        <taxon>Actinomycetota</taxon>
        <taxon>Actinomycetes</taxon>
        <taxon>Micrococcales</taxon>
        <taxon>Intrasporangiaceae</taxon>
        <taxon>Terrabacter</taxon>
    </lineage>
</organism>
<reference evidence="6" key="1">
    <citation type="journal article" date="2019" name="Int. J. Syst. Evol. Microbiol.">
        <title>The Global Catalogue of Microorganisms (GCM) 10K type strain sequencing project: providing services to taxonomists for standard genome sequencing and annotation.</title>
        <authorList>
            <consortium name="The Broad Institute Genomics Platform"/>
            <consortium name="The Broad Institute Genome Sequencing Center for Infectious Disease"/>
            <person name="Wu L."/>
            <person name="Ma J."/>
        </authorList>
    </citation>
    <scope>NUCLEOTIDE SEQUENCE [LARGE SCALE GENOMIC DNA]</scope>
    <source>
        <strain evidence="6">JCM 17125</strain>
    </source>
</reference>
<feature type="region of interest" description="Disordered" evidence="2">
    <location>
        <begin position="46"/>
        <end position="106"/>
    </location>
</feature>
<feature type="coiled-coil region" evidence="1">
    <location>
        <begin position="257"/>
        <end position="284"/>
    </location>
</feature>
<evidence type="ECO:0000313" key="5">
    <source>
        <dbReference type="EMBL" id="GAA3719030.1"/>
    </source>
</evidence>
<gene>
    <name evidence="5" type="ORF">GCM10022399_39310</name>
</gene>
<protein>
    <recommendedName>
        <fullName evidence="4">DUF4349 domain-containing protein</fullName>
    </recommendedName>
</protein>
<feature type="region of interest" description="Disordered" evidence="2">
    <location>
        <begin position="154"/>
        <end position="175"/>
    </location>
</feature>
<keyword evidence="6" id="KW-1185">Reference proteome</keyword>
<evidence type="ECO:0000256" key="1">
    <source>
        <dbReference type="SAM" id="Coils"/>
    </source>
</evidence>
<feature type="compositionally biased region" description="Low complexity" evidence="2">
    <location>
        <begin position="386"/>
        <end position="401"/>
    </location>
</feature>
<evidence type="ECO:0000313" key="6">
    <source>
        <dbReference type="Proteomes" id="UP001501468"/>
    </source>
</evidence>
<name>A0ABP7EH02_9MICO</name>
<dbReference type="Pfam" id="PF14257">
    <property type="entry name" value="DUF4349"/>
    <property type="match status" value="1"/>
</dbReference>
<evidence type="ECO:0000256" key="2">
    <source>
        <dbReference type="SAM" id="MobiDB-lite"/>
    </source>
</evidence>
<dbReference type="InterPro" id="IPR025645">
    <property type="entry name" value="DUF4349"/>
</dbReference>
<dbReference type="EMBL" id="BAABDC010000009">
    <property type="protein sequence ID" value="GAA3719030.1"/>
    <property type="molecule type" value="Genomic_DNA"/>
</dbReference>
<feature type="transmembrane region" description="Helical" evidence="3">
    <location>
        <begin position="319"/>
        <end position="346"/>
    </location>
</feature>
<feature type="compositionally biased region" description="Low complexity" evidence="2">
    <location>
        <begin position="46"/>
        <end position="103"/>
    </location>
</feature>
<feature type="region of interest" description="Disordered" evidence="2">
    <location>
        <begin position="359"/>
        <end position="401"/>
    </location>
</feature>
<evidence type="ECO:0000256" key="3">
    <source>
        <dbReference type="SAM" id="Phobius"/>
    </source>
</evidence>
<keyword evidence="3" id="KW-0812">Transmembrane</keyword>
<feature type="transmembrane region" description="Helical" evidence="3">
    <location>
        <begin position="23"/>
        <end position="42"/>
    </location>
</feature>
<sequence length="401" mass="40435">MTAASHLPQLPGLTSRPPGRRRLIAVLVLVVAVLALSVPLGLKALHGSSSSSSEARSAGSSGSSAGAGDRGAVTGNGVAGTVVSPQPDANAGAKAPSADAGAPQGTGLGSSVAVIESKIARSAWLGIKVSDLAGSAARVRVVATDAGGQVTSENVVTSADPTGGPSGSGGVDPRFESGTTVPDIGVDEARLVLSVPAKALDDVLTRLSAVGTVSYRSSQSQDVTDTYIDTKSRIQPMRDGIERVRALLAKTTDLQQVITLESELSRRQADLDSLEQRLAKLDAMTTMSDVTVTLWTDATTPVQTDNGFTGGLRTAWESLLGSLTVILTGLAALLPWLVLLVPLTLLGLRIWRRRSAGIPPAASPTHGVPATPAATVPAGPVPEPPTAGSSPAGPGAPSSGD</sequence>
<keyword evidence="3" id="KW-1133">Transmembrane helix</keyword>
<comment type="caution">
    <text evidence="5">The sequence shown here is derived from an EMBL/GenBank/DDBJ whole genome shotgun (WGS) entry which is preliminary data.</text>
</comment>
<keyword evidence="1" id="KW-0175">Coiled coil</keyword>
<feature type="domain" description="DUF4349" evidence="4">
    <location>
        <begin position="118"/>
        <end position="346"/>
    </location>
</feature>
<proteinExistence type="predicted"/>
<evidence type="ECO:0000259" key="4">
    <source>
        <dbReference type="Pfam" id="PF14257"/>
    </source>
</evidence>
<accession>A0ABP7EH02</accession>